<evidence type="ECO:0000256" key="3">
    <source>
        <dbReference type="ARBA" id="ARBA00023002"/>
    </source>
</evidence>
<dbReference type="InterPro" id="IPR036249">
    <property type="entry name" value="Thioredoxin-like_sf"/>
</dbReference>
<dbReference type="CDD" id="cd00340">
    <property type="entry name" value="GSH_Peroxidase"/>
    <property type="match status" value="1"/>
</dbReference>
<dbReference type="PANTHER" id="PTHR11592">
    <property type="entry name" value="GLUTATHIONE PEROXIDASE"/>
    <property type="match status" value="1"/>
</dbReference>
<dbReference type="InterPro" id="IPR000889">
    <property type="entry name" value="Glutathione_peroxidase"/>
</dbReference>
<evidence type="ECO:0000256" key="1">
    <source>
        <dbReference type="ARBA" id="ARBA00006926"/>
    </source>
</evidence>
<evidence type="ECO:0000256" key="2">
    <source>
        <dbReference type="ARBA" id="ARBA00022559"/>
    </source>
</evidence>
<dbReference type="RefSeq" id="WP_073888385.1">
    <property type="nucleotide sequence ID" value="NZ_JBEOYA010000002.1"/>
</dbReference>
<dbReference type="PROSITE" id="PS51355">
    <property type="entry name" value="GLUTATHIONE_PEROXID_3"/>
    <property type="match status" value="1"/>
</dbReference>
<dbReference type="Proteomes" id="UP001470023">
    <property type="component" value="Unassembled WGS sequence"/>
</dbReference>
<sequence>MTTTDHNGSVLDTEIGALKGGSADLPQFTGKAVLIVNVASKCGLTPQYTGLEKLQERYAEQGFTVLGVPCNQFLGQEPGTAEEIAEFCSATYGVSFPLTEKVEVNGEGRHPLYERLVGFADAEGHTGDIRWNFEKFLVGRDGRVVARFSPQTEPESAEVVAAIEGQLA</sequence>
<organism evidence="5 6">
    <name type="scientific">Streptomyces sp. 900105245</name>
    <dbReference type="NCBI Taxonomy" id="3154379"/>
    <lineage>
        <taxon>Bacteria</taxon>
        <taxon>Bacillati</taxon>
        <taxon>Actinomycetota</taxon>
        <taxon>Actinomycetes</taxon>
        <taxon>Kitasatosporales</taxon>
        <taxon>Streptomycetaceae</taxon>
        <taxon>Streptomyces</taxon>
    </lineage>
</organism>
<name>A0ABV1TZ99_9ACTN</name>
<reference evidence="5 6" key="1">
    <citation type="submission" date="2024-06" db="EMBL/GenBank/DDBJ databases">
        <title>The Natural Products Discovery Center: Release of the First 8490 Sequenced Strains for Exploring Actinobacteria Biosynthetic Diversity.</title>
        <authorList>
            <person name="Kalkreuter E."/>
            <person name="Kautsar S.A."/>
            <person name="Yang D."/>
            <person name="Bader C.D."/>
            <person name="Teijaro C.N."/>
            <person name="Fluegel L."/>
            <person name="Davis C.M."/>
            <person name="Simpson J.R."/>
            <person name="Lauterbach L."/>
            <person name="Steele A.D."/>
            <person name="Gui C."/>
            <person name="Meng S."/>
            <person name="Li G."/>
            <person name="Viehrig K."/>
            <person name="Ye F."/>
            <person name="Su P."/>
            <person name="Kiefer A.F."/>
            <person name="Nichols A."/>
            <person name="Cepeda A.J."/>
            <person name="Yan W."/>
            <person name="Fan B."/>
            <person name="Jiang Y."/>
            <person name="Adhikari A."/>
            <person name="Zheng C.-J."/>
            <person name="Schuster L."/>
            <person name="Cowan T.M."/>
            <person name="Smanski M.J."/>
            <person name="Chevrette M.G."/>
            <person name="De Carvalho L.P.S."/>
            <person name="Shen B."/>
        </authorList>
    </citation>
    <scope>NUCLEOTIDE SEQUENCE [LARGE SCALE GENOMIC DNA]</scope>
    <source>
        <strain evidence="5 6">NPDC001166</strain>
    </source>
</reference>
<dbReference type="EMBL" id="JBEPAZ010000002">
    <property type="protein sequence ID" value="MER6426791.1"/>
    <property type="molecule type" value="Genomic_DNA"/>
</dbReference>
<dbReference type="PANTHER" id="PTHR11592:SF40">
    <property type="entry name" value="THIOREDOXIN_GLUTATHIONE PEROXIDASE BTUE"/>
    <property type="match status" value="1"/>
</dbReference>
<evidence type="ECO:0000313" key="6">
    <source>
        <dbReference type="Proteomes" id="UP001470023"/>
    </source>
</evidence>
<protein>
    <recommendedName>
        <fullName evidence="4">Glutathione peroxidase</fullName>
    </recommendedName>
</protein>
<keyword evidence="2 4" id="KW-0575">Peroxidase</keyword>
<dbReference type="SUPFAM" id="SSF52833">
    <property type="entry name" value="Thioredoxin-like"/>
    <property type="match status" value="1"/>
</dbReference>
<proteinExistence type="inferred from homology"/>
<dbReference type="PRINTS" id="PR01011">
    <property type="entry name" value="GLUTPROXDASE"/>
</dbReference>
<evidence type="ECO:0000313" key="5">
    <source>
        <dbReference type="EMBL" id="MER6426791.1"/>
    </source>
</evidence>
<dbReference type="PIRSF" id="PIRSF000303">
    <property type="entry name" value="Glutathion_perox"/>
    <property type="match status" value="1"/>
</dbReference>
<gene>
    <name evidence="5" type="ORF">ABT272_03425</name>
</gene>
<dbReference type="Pfam" id="PF00255">
    <property type="entry name" value="GSHPx"/>
    <property type="match status" value="1"/>
</dbReference>
<comment type="caution">
    <text evidence="5">The sequence shown here is derived from an EMBL/GenBank/DDBJ whole genome shotgun (WGS) entry which is preliminary data.</text>
</comment>
<keyword evidence="3 4" id="KW-0560">Oxidoreductase</keyword>
<dbReference type="Gene3D" id="3.40.30.10">
    <property type="entry name" value="Glutaredoxin"/>
    <property type="match status" value="1"/>
</dbReference>
<keyword evidence="6" id="KW-1185">Reference proteome</keyword>
<comment type="similarity">
    <text evidence="1 4">Belongs to the glutathione peroxidase family.</text>
</comment>
<dbReference type="GO" id="GO:0004601">
    <property type="term" value="F:peroxidase activity"/>
    <property type="evidence" value="ECO:0007669"/>
    <property type="project" value="UniProtKB-KW"/>
</dbReference>
<dbReference type="InterPro" id="IPR029759">
    <property type="entry name" value="GPX_AS"/>
</dbReference>
<dbReference type="PROSITE" id="PS00460">
    <property type="entry name" value="GLUTATHIONE_PEROXID_1"/>
    <property type="match status" value="1"/>
</dbReference>
<accession>A0ABV1TZ99</accession>
<evidence type="ECO:0000256" key="4">
    <source>
        <dbReference type="RuleBase" id="RU000499"/>
    </source>
</evidence>